<dbReference type="EMBL" id="JBHUGZ010000010">
    <property type="protein sequence ID" value="MFD1984032.1"/>
    <property type="molecule type" value="Genomic_DNA"/>
</dbReference>
<sequence>MRDNSTNAAIVARDHDLEEKSFRARLRRNLPEHHTHGSWKCEIGSDKALAMRREAKAMRDEK</sequence>
<proteinExistence type="predicted"/>
<protein>
    <submittedName>
        <fullName evidence="1">Uncharacterized protein</fullName>
    </submittedName>
</protein>
<comment type="caution">
    <text evidence="1">The sequence shown here is derived from an EMBL/GenBank/DDBJ whole genome shotgun (WGS) entry which is preliminary data.</text>
</comment>
<name>A0ABW4U8Z4_9HYPH</name>
<organism evidence="1 2">
    <name type="scientific">Mesorhizobium newzealandense</name>
    <dbReference type="NCBI Taxonomy" id="1300302"/>
    <lineage>
        <taxon>Bacteria</taxon>
        <taxon>Pseudomonadati</taxon>
        <taxon>Pseudomonadota</taxon>
        <taxon>Alphaproteobacteria</taxon>
        <taxon>Hyphomicrobiales</taxon>
        <taxon>Phyllobacteriaceae</taxon>
        <taxon>Mesorhizobium</taxon>
    </lineage>
</organism>
<evidence type="ECO:0000313" key="2">
    <source>
        <dbReference type="Proteomes" id="UP001597405"/>
    </source>
</evidence>
<reference evidence="2" key="1">
    <citation type="journal article" date="2019" name="Int. J. Syst. Evol. Microbiol.">
        <title>The Global Catalogue of Microorganisms (GCM) 10K type strain sequencing project: providing services to taxonomists for standard genome sequencing and annotation.</title>
        <authorList>
            <consortium name="The Broad Institute Genomics Platform"/>
            <consortium name="The Broad Institute Genome Sequencing Center for Infectious Disease"/>
            <person name="Wu L."/>
            <person name="Ma J."/>
        </authorList>
    </citation>
    <scope>NUCLEOTIDE SEQUENCE [LARGE SCALE GENOMIC DNA]</scope>
    <source>
        <strain evidence="2">CGMCC 1.16225</strain>
    </source>
</reference>
<dbReference type="RefSeq" id="WP_379099431.1">
    <property type="nucleotide sequence ID" value="NZ_JBHUGZ010000010.1"/>
</dbReference>
<accession>A0ABW4U8Z4</accession>
<gene>
    <name evidence="1" type="ORF">ACFSOZ_15355</name>
</gene>
<dbReference type="Proteomes" id="UP001597405">
    <property type="component" value="Unassembled WGS sequence"/>
</dbReference>
<evidence type="ECO:0000313" key="1">
    <source>
        <dbReference type="EMBL" id="MFD1984032.1"/>
    </source>
</evidence>
<keyword evidence="2" id="KW-1185">Reference proteome</keyword>